<comment type="caution">
    <text evidence="1">The sequence shown here is derived from an EMBL/GenBank/DDBJ whole genome shotgun (WGS) entry which is preliminary data.</text>
</comment>
<proteinExistence type="predicted"/>
<dbReference type="Proteomes" id="UP001184376">
    <property type="component" value="Unassembled WGS sequence"/>
</dbReference>
<keyword evidence="2" id="KW-1185">Reference proteome</keyword>
<name>A0ACC6IRQ4_9FLAO</name>
<evidence type="ECO:0000313" key="2">
    <source>
        <dbReference type="Proteomes" id="UP001184376"/>
    </source>
</evidence>
<reference evidence="1" key="1">
    <citation type="submission" date="2023-07" db="EMBL/GenBank/DDBJ databases">
        <title>Sorghum-associated microbial communities from plants grown in Nebraska, USA.</title>
        <authorList>
            <person name="Schachtman D."/>
        </authorList>
    </citation>
    <scope>NUCLEOTIDE SEQUENCE</scope>
    <source>
        <strain evidence="1">DS1280</strain>
    </source>
</reference>
<gene>
    <name evidence="1" type="ORF">J2795_001155</name>
</gene>
<dbReference type="EMBL" id="JAVDRG010000002">
    <property type="protein sequence ID" value="MDR6440455.1"/>
    <property type="molecule type" value="Genomic_DNA"/>
</dbReference>
<evidence type="ECO:0000313" key="1">
    <source>
        <dbReference type="EMBL" id="MDR6440455.1"/>
    </source>
</evidence>
<accession>A0ACC6IRQ4</accession>
<protein>
    <submittedName>
        <fullName evidence="1">Uncharacterized protein</fullName>
    </submittedName>
</protein>
<organism evidence="1 2">
    <name type="scientific">Chryseobacterium bernardetii</name>
    <dbReference type="NCBI Taxonomy" id="1241978"/>
    <lineage>
        <taxon>Bacteria</taxon>
        <taxon>Pseudomonadati</taxon>
        <taxon>Bacteroidota</taxon>
        <taxon>Flavobacteriia</taxon>
        <taxon>Flavobacteriales</taxon>
        <taxon>Weeksellaceae</taxon>
        <taxon>Chryseobacterium group</taxon>
        <taxon>Chryseobacterium</taxon>
    </lineage>
</organism>
<sequence length="207" mass="24397">MDLDYRKHDMTRFSDFTEEDEKLITEVYNQLSDSYDISVIDIQDSPYEQFSSHDLYPRFIPKICYSLKDRNKDNPFYLYIVSKVGMASRGGRLGRKYDTVQLWGLKKLEQDFGYISINKKRLMDKIAGIFTSFNINFKDHDFKDFYVLGSDQYKAMNFLNSKRKETIQSFPNENFKLEVRNTILSFGLPEILTTGNAEIISKFLNEI</sequence>